<evidence type="ECO:0000256" key="1">
    <source>
        <dbReference type="SAM" id="SignalP"/>
    </source>
</evidence>
<name>A0ABS6W730_9BIFI</name>
<feature type="chain" id="PRO_5045757734" evidence="1">
    <location>
        <begin position="29"/>
        <end position="128"/>
    </location>
</feature>
<sequence>MGNKVRRMLACVVGVCAIAMVMPISAQAAQYNVSGYLNTGGYLVQYSTFRWHTSGEMSMTLSDNVETYSQFGLRGTDDVQQTPTIQFKASEINVRKVWGLGSTGSYALNGRMGPRSGADNKWEGKMVL</sequence>
<reference evidence="2 3" key="1">
    <citation type="submission" date="2021-05" db="EMBL/GenBank/DDBJ databases">
        <title>Phylogenetic classification of ten novel species belonging to the genus Bifidobacterium comprising B. colchicus sp. nov., B. abeli sp. nov., B. bicoloris sp. nov., B. guerezis sp. nov., B. rosaliae sp. nov., B. santillanensis sp. nov., B. argentati sp. nov., B. amazzoni sp. nov., B. pluviali sp. nov., and B. pinnaculum sp. nov.</title>
        <authorList>
            <person name="Lugli G.A."/>
            <person name="Ruiz Garcia L."/>
            <person name="Margolles A."/>
            <person name="Ventura M."/>
        </authorList>
    </citation>
    <scope>NUCLEOTIDE SEQUENCE [LARGE SCALE GENOMIC DNA]</scope>
    <source>
        <strain evidence="2 3">6T3</strain>
    </source>
</reference>
<accession>A0ABS6W730</accession>
<proteinExistence type="predicted"/>
<keyword evidence="3" id="KW-1185">Reference proteome</keyword>
<gene>
    <name evidence="2" type="ORF">KIH73_02760</name>
</gene>
<dbReference type="RefSeq" id="WP_219080305.1">
    <property type="nucleotide sequence ID" value="NZ_JAHBBD010000004.1"/>
</dbReference>
<dbReference type="EMBL" id="JAHBBD010000004">
    <property type="protein sequence ID" value="MBW3082308.1"/>
    <property type="molecule type" value="Genomic_DNA"/>
</dbReference>
<keyword evidence="1" id="KW-0732">Signal</keyword>
<dbReference type="Proteomes" id="UP000812844">
    <property type="component" value="Unassembled WGS sequence"/>
</dbReference>
<evidence type="ECO:0000313" key="2">
    <source>
        <dbReference type="EMBL" id="MBW3082308.1"/>
    </source>
</evidence>
<comment type="caution">
    <text evidence="2">The sequence shown here is derived from an EMBL/GenBank/DDBJ whole genome shotgun (WGS) entry which is preliminary data.</text>
</comment>
<evidence type="ECO:0000313" key="3">
    <source>
        <dbReference type="Proteomes" id="UP000812844"/>
    </source>
</evidence>
<organism evidence="2 3">
    <name type="scientific">Bifidobacterium phasiani</name>
    <dbReference type="NCBI Taxonomy" id="2834431"/>
    <lineage>
        <taxon>Bacteria</taxon>
        <taxon>Bacillati</taxon>
        <taxon>Actinomycetota</taxon>
        <taxon>Actinomycetes</taxon>
        <taxon>Bifidobacteriales</taxon>
        <taxon>Bifidobacteriaceae</taxon>
        <taxon>Bifidobacterium</taxon>
    </lineage>
</organism>
<protein>
    <submittedName>
        <fullName evidence="2">Uncharacterized protein</fullName>
    </submittedName>
</protein>
<feature type="signal peptide" evidence="1">
    <location>
        <begin position="1"/>
        <end position="28"/>
    </location>
</feature>